<dbReference type="EMBL" id="JAUUTY010000004">
    <property type="protein sequence ID" value="KAK1650736.1"/>
    <property type="molecule type" value="Genomic_DNA"/>
</dbReference>
<evidence type="ECO:0000313" key="5">
    <source>
        <dbReference type="Proteomes" id="UP001231189"/>
    </source>
</evidence>
<name>A0AAD8SEK3_LOLMU</name>
<evidence type="ECO:0000256" key="1">
    <source>
        <dbReference type="SAM" id="MobiDB-lite"/>
    </source>
</evidence>
<dbReference type="Pfam" id="PF20235">
    <property type="entry name" value="PIR2-like_helical"/>
    <property type="match status" value="2"/>
</dbReference>
<feature type="region of interest" description="Disordered" evidence="1">
    <location>
        <begin position="249"/>
        <end position="268"/>
    </location>
</feature>
<feature type="compositionally biased region" description="Pro residues" evidence="1">
    <location>
        <begin position="254"/>
        <end position="267"/>
    </location>
</feature>
<dbReference type="InterPro" id="IPR046527">
    <property type="entry name" value="PIR2-like_helical"/>
</dbReference>
<feature type="domain" description="DUF3615" evidence="2">
    <location>
        <begin position="588"/>
        <end position="671"/>
    </location>
</feature>
<gene>
    <name evidence="4" type="ORF">QYE76_068541</name>
</gene>
<feature type="domain" description="PIR2-like helical" evidence="3">
    <location>
        <begin position="362"/>
        <end position="478"/>
    </location>
</feature>
<proteinExistence type="predicted"/>
<comment type="caution">
    <text evidence="4">The sequence shown here is derived from an EMBL/GenBank/DDBJ whole genome shotgun (WGS) entry which is preliminary data.</text>
</comment>
<evidence type="ECO:0000313" key="4">
    <source>
        <dbReference type="EMBL" id="KAK1650736.1"/>
    </source>
</evidence>
<dbReference type="AlphaFoldDB" id="A0AAD8SEK3"/>
<accession>A0AAD8SEK3</accession>
<dbReference type="Pfam" id="PF12274">
    <property type="entry name" value="DUF3615"/>
    <property type="match status" value="1"/>
</dbReference>
<feature type="domain" description="PIR2-like helical" evidence="3">
    <location>
        <begin position="53"/>
        <end position="169"/>
    </location>
</feature>
<dbReference type="PANTHER" id="PTHR33120">
    <property type="entry name" value="EXPRESSED PROTEIN-RELATED"/>
    <property type="match status" value="1"/>
</dbReference>
<dbReference type="InterPro" id="IPR022059">
    <property type="entry name" value="DUF3615"/>
</dbReference>
<sequence>MAQLTPPADGPQPPSLPCDLGRGFMSCFACAEHPEGPISAETMSLLTELFFDLYKEAFSRLPIEDMPDLHFDPHMSGMCVGLLDPVTNIILNTFSSLSDDVYFGGSFPFGRGRSTLREISRGGREQWYSMVYMSIRILIEFMRTYFRLLSEEQAGRYLLWARGDLALAVLFVEHELYLEHPAIPDPRSPRTRFSFQLAVTEASHPAPDYLAWLSTLWLPQHQLETLAPILIPRNRKLTVDDVRTISSVLRSHGRPPPTTPFFSPPQAPAHHSKDCVDLGDGRIGYTTVVQLPGDYITSLRHHPDIRSMLSHYKQDAIDALPRTRRTQLPAAAGKPCEVDSANCPNGTICLYIRSLKMLLQGTIHGFYLKALAKLSSRHACRFMRAILLAGHCYGPMDPVSNILVTAIWYHRKFPPPPPPSGGPSLEHDMLDTLSILRTECRSLVGLVALFCDTVSDQSFHRTLKSLCHMKCDLSTEVQRHLQSMQRDGSSPNPFSAATAAAQHPQSSALAEFLLSLSPMKLQRLRSLTSPNGTLSDDSLRQIFDIIGGPASAMPEMFPLCDNALFILSRKRSDHAGLRRFIREEIVRLLQKYAYHHPMEPKYELVCICGVEVIGHRQSSYHVNFMAAAAGSRSENTLFFADLSVSFCCPVPQPCTGRCYYGEVSATKIVYPDMIRYFSCDVTSGGTGLPETPLETDYIFADLGRDLKLVKALQRSADEQEAVRRGLYIREEFLHCEDPEWWNDYDVPEWYDEY</sequence>
<protein>
    <submittedName>
        <fullName evidence="4">Uncharacterized protein</fullName>
    </submittedName>
</protein>
<keyword evidence="5" id="KW-1185">Reference proteome</keyword>
<evidence type="ECO:0000259" key="3">
    <source>
        <dbReference type="Pfam" id="PF20235"/>
    </source>
</evidence>
<reference evidence="4" key="1">
    <citation type="submission" date="2023-07" db="EMBL/GenBank/DDBJ databases">
        <title>A chromosome-level genome assembly of Lolium multiflorum.</title>
        <authorList>
            <person name="Chen Y."/>
            <person name="Copetti D."/>
            <person name="Kolliker R."/>
            <person name="Studer B."/>
        </authorList>
    </citation>
    <scope>NUCLEOTIDE SEQUENCE</scope>
    <source>
        <strain evidence="4">02402/16</strain>
        <tissue evidence="4">Leaf</tissue>
    </source>
</reference>
<organism evidence="4 5">
    <name type="scientific">Lolium multiflorum</name>
    <name type="common">Italian ryegrass</name>
    <name type="synonym">Lolium perenne subsp. multiflorum</name>
    <dbReference type="NCBI Taxonomy" id="4521"/>
    <lineage>
        <taxon>Eukaryota</taxon>
        <taxon>Viridiplantae</taxon>
        <taxon>Streptophyta</taxon>
        <taxon>Embryophyta</taxon>
        <taxon>Tracheophyta</taxon>
        <taxon>Spermatophyta</taxon>
        <taxon>Magnoliopsida</taxon>
        <taxon>Liliopsida</taxon>
        <taxon>Poales</taxon>
        <taxon>Poaceae</taxon>
        <taxon>BOP clade</taxon>
        <taxon>Pooideae</taxon>
        <taxon>Poodae</taxon>
        <taxon>Poeae</taxon>
        <taxon>Poeae Chloroplast Group 2 (Poeae type)</taxon>
        <taxon>Loliodinae</taxon>
        <taxon>Loliinae</taxon>
        <taxon>Lolium</taxon>
    </lineage>
</organism>
<evidence type="ECO:0000259" key="2">
    <source>
        <dbReference type="Pfam" id="PF12274"/>
    </source>
</evidence>
<dbReference type="Proteomes" id="UP001231189">
    <property type="component" value="Unassembled WGS sequence"/>
</dbReference>
<dbReference type="PANTHER" id="PTHR33120:SF62">
    <property type="entry name" value="PIR2-LIKE HELICAL DOMAIN-CONTAINING PROTEIN"/>
    <property type="match status" value="1"/>
</dbReference>